<reference evidence="3 4" key="1">
    <citation type="submission" date="2017-05" db="EMBL/GenBank/DDBJ databases">
        <title>Functional genome analysis of Paenibacillus pasadenensis strain R16: insights on endophytic life style and antifungal activity.</title>
        <authorList>
            <person name="Passera A."/>
            <person name="Marcolungo L."/>
            <person name="Casati P."/>
            <person name="Brasca M."/>
            <person name="Quaglino F."/>
            <person name="Delledonne M."/>
        </authorList>
    </citation>
    <scope>NUCLEOTIDE SEQUENCE [LARGE SCALE GENOMIC DNA]</scope>
    <source>
        <strain evidence="3 4">R16</strain>
    </source>
</reference>
<dbReference type="InterPro" id="IPR024232">
    <property type="entry name" value="SpoIIIAH"/>
</dbReference>
<dbReference type="InterPro" id="IPR038503">
    <property type="entry name" value="SpoIIIAH_sf"/>
</dbReference>
<feature type="transmembrane region" description="Helical" evidence="2">
    <location>
        <begin position="7"/>
        <end position="26"/>
    </location>
</feature>
<dbReference type="AlphaFoldDB" id="A0A2N5N5D1"/>
<evidence type="ECO:0000313" key="3">
    <source>
        <dbReference type="EMBL" id="PLT45548.1"/>
    </source>
</evidence>
<evidence type="ECO:0000313" key="4">
    <source>
        <dbReference type="Proteomes" id="UP000234789"/>
    </source>
</evidence>
<gene>
    <name evidence="3" type="ORF">B8V81_3979</name>
</gene>
<protein>
    <submittedName>
        <fullName evidence="3">Stage III sporulation protein AH</fullName>
    </submittedName>
</protein>
<feature type="compositionally biased region" description="Basic and acidic residues" evidence="1">
    <location>
        <begin position="84"/>
        <end position="97"/>
    </location>
</feature>
<proteinExistence type="predicted"/>
<accession>A0A2N5N5D1</accession>
<evidence type="ECO:0000256" key="1">
    <source>
        <dbReference type="SAM" id="MobiDB-lite"/>
    </source>
</evidence>
<comment type="caution">
    <text evidence="3">The sequence shown here is derived from an EMBL/GenBank/DDBJ whole genome shotgun (WGS) entry which is preliminary data.</text>
</comment>
<keyword evidence="2" id="KW-0812">Transmembrane</keyword>
<dbReference type="EMBL" id="NFEZ01000004">
    <property type="protein sequence ID" value="PLT45548.1"/>
    <property type="molecule type" value="Genomic_DNA"/>
</dbReference>
<dbReference type="RefSeq" id="WP_101809010.1">
    <property type="nucleotide sequence ID" value="NZ_NFEZ01000004.1"/>
</dbReference>
<feature type="region of interest" description="Disordered" evidence="1">
    <location>
        <begin position="67"/>
        <end position="102"/>
    </location>
</feature>
<dbReference type="Pfam" id="PF12685">
    <property type="entry name" value="SpoIIIAH"/>
    <property type="match status" value="1"/>
</dbReference>
<dbReference type="Proteomes" id="UP000234789">
    <property type="component" value="Unassembled WGS sequence"/>
</dbReference>
<dbReference type="Gene3D" id="1.10.287.4300">
    <property type="entry name" value="Stage III sporulation protein AH-like"/>
    <property type="match status" value="1"/>
</dbReference>
<keyword evidence="2" id="KW-0472">Membrane</keyword>
<evidence type="ECO:0000256" key="2">
    <source>
        <dbReference type="SAM" id="Phobius"/>
    </source>
</evidence>
<keyword evidence="2" id="KW-1133">Transmembrane helix</keyword>
<organism evidence="3 4">
    <name type="scientific">Paenibacillus pasadenensis</name>
    <dbReference type="NCBI Taxonomy" id="217090"/>
    <lineage>
        <taxon>Bacteria</taxon>
        <taxon>Bacillati</taxon>
        <taxon>Bacillota</taxon>
        <taxon>Bacilli</taxon>
        <taxon>Bacillales</taxon>
        <taxon>Paenibacillaceae</taxon>
        <taxon>Paenibacillus</taxon>
    </lineage>
</organism>
<feature type="compositionally biased region" description="Low complexity" evidence="1">
    <location>
        <begin position="67"/>
        <end position="83"/>
    </location>
</feature>
<name>A0A2N5N5D1_9BACL</name>
<sequence length="232" mass="24576">MNSKRQTIWLVSMLSLMVVLSAYYLFTEDAGTKGLADTAQTQAGAAEVSQTDGIEVQQVTGDGALDAEAAAEAAETAESAESAEPGKDAAGADKETAADGGLSPEDQAVLQQYESSGSSSQFTELGLRSQERVNAEYDKIMQKISDVKSDSETSAKAVTELEGFEERQSKLTELRGQLEKEFKNVVIDENGDAVKVVVQSQKLERSQAAAIISTVSAALDVNAGDVLVQYLP</sequence>
<keyword evidence="4" id="KW-1185">Reference proteome</keyword>